<dbReference type="Proteomes" id="UP000324832">
    <property type="component" value="Unassembled WGS sequence"/>
</dbReference>
<feature type="transmembrane region" description="Helical" evidence="1">
    <location>
        <begin position="33"/>
        <end position="53"/>
    </location>
</feature>
<sequence>MEEVYTIKVKTKQDTRNLYPSERRYSASTVSGLAFIHILLAVMFIILACLAAASPNTQPSSKSTELDIKVKEYHFIILLTPSLLSLVALIAGLTAKLASARWYVDRNIRLLFAVSILSTLISLFMALTMLVWIITTTNQEIQKDLIFIKYSEILDKNDSYIVIPRNLTETKTVKKDYTFLKLTLAVNIFVAALIEFVWSLICVKVSYRGMLNVYNCKDDNDKSGSCVQIIKTVKGNNLKKVNRNGNSLHFIDYLHGQYSNEKTKKVFLVQGDNGFYLKNQSKNIKNNETNSEIYKERMMSFLNRCGSDGVSNLETPSVMSEGAINRNEEVIIGESKEVPQTPVSWDDSVNSVYNQNNLNFDKIFSLRKNTTKAES</sequence>
<protein>
    <submittedName>
        <fullName evidence="2">Uncharacterized protein</fullName>
    </submittedName>
</protein>
<keyword evidence="1" id="KW-1133">Transmembrane helix</keyword>
<gene>
    <name evidence="2" type="ORF">LSINAPIS_LOCUS11812</name>
</gene>
<keyword evidence="1" id="KW-0472">Membrane</keyword>
<dbReference type="EMBL" id="FZQP02005332">
    <property type="protein sequence ID" value="VVD01380.1"/>
    <property type="molecule type" value="Genomic_DNA"/>
</dbReference>
<keyword evidence="1" id="KW-0812">Transmembrane</keyword>
<feature type="transmembrane region" description="Helical" evidence="1">
    <location>
        <begin position="110"/>
        <end position="134"/>
    </location>
</feature>
<evidence type="ECO:0000256" key="1">
    <source>
        <dbReference type="SAM" id="Phobius"/>
    </source>
</evidence>
<proteinExistence type="predicted"/>
<feature type="transmembrane region" description="Helical" evidence="1">
    <location>
        <begin position="184"/>
        <end position="203"/>
    </location>
</feature>
<evidence type="ECO:0000313" key="2">
    <source>
        <dbReference type="EMBL" id="VVD01380.1"/>
    </source>
</evidence>
<keyword evidence="3" id="KW-1185">Reference proteome</keyword>
<name>A0A5E4QTA7_9NEOP</name>
<accession>A0A5E4QTA7</accession>
<reference evidence="2 3" key="1">
    <citation type="submission" date="2017-07" db="EMBL/GenBank/DDBJ databases">
        <authorList>
            <person name="Talla V."/>
            <person name="Backstrom N."/>
        </authorList>
    </citation>
    <scope>NUCLEOTIDE SEQUENCE [LARGE SCALE GENOMIC DNA]</scope>
</reference>
<evidence type="ECO:0000313" key="3">
    <source>
        <dbReference type="Proteomes" id="UP000324832"/>
    </source>
</evidence>
<organism evidence="2 3">
    <name type="scientific">Leptidea sinapis</name>
    <dbReference type="NCBI Taxonomy" id="189913"/>
    <lineage>
        <taxon>Eukaryota</taxon>
        <taxon>Metazoa</taxon>
        <taxon>Ecdysozoa</taxon>
        <taxon>Arthropoda</taxon>
        <taxon>Hexapoda</taxon>
        <taxon>Insecta</taxon>
        <taxon>Pterygota</taxon>
        <taxon>Neoptera</taxon>
        <taxon>Endopterygota</taxon>
        <taxon>Lepidoptera</taxon>
        <taxon>Glossata</taxon>
        <taxon>Ditrysia</taxon>
        <taxon>Papilionoidea</taxon>
        <taxon>Pieridae</taxon>
        <taxon>Dismorphiinae</taxon>
        <taxon>Leptidea</taxon>
    </lineage>
</organism>
<dbReference type="AlphaFoldDB" id="A0A5E4QTA7"/>
<feature type="transmembrane region" description="Helical" evidence="1">
    <location>
        <begin position="73"/>
        <end position="98"/>
    </location>
</feature>